<reference evidence="2" key="1">
    <citation type="submission" date="2019-09" db="EMBL/GenBank/DDBJ databases">
        <authorList>
            <person name="Zhang L."/>
        </authorList>
    </citation>
    <scope>NUCLEOTIDE SEQUENCE</scope>
</reference>
<feature type="compositionally biased region" description="Polar residues" evidence="1">
    <location>
        <begin position="26"/>
        <end position="45"/>
    </location>
</feature>
<feature type="region of interest" description="Disordered" evidence="1">
    <location>
        <begin position="1"/>
        <end position="45"/>
    </location>
</feature>
<protein>
    <submittedName>
        <fullName evidence="2">Uncharacterized protein</fullName>
    </submittedName>
</protein>
<feature type="compositionally biased region" description="Low complexity" evidence="1">
    <location>
        <begin position="1"/>
        <end position="17"/>
    </location>
</feature>
<evidence type="ECO:0000313" key="2">
    <source>
        <dbReference type="EMBL" id="VVV66533.1"/>
    </source>
</evidence>
<organism evidence="2">
    <name type="scientific">Nymphaea colorata</name>
    <name type="common">pocket water lily</name>
    <dbReference type="NCBI Taxonomy" id="210225"/>
    <lineage>
        <taxon>Eukaryota</taxon>
        <taxon>Viridiplantae</taxon>
        <taxon>Streptophyta</taxon>
        <taxon>Embryophyta</taxon>
        <taxon>Tracheophyta</taxon>
        <taxon>Spermatophyta</taxon>
        <taxon>Magnoliopsida</taxon>
        <taxon>Nymphaeales</taxon>
        <taxon>Nymphaeaceae</taxon>
        <taxon>Nymphaea</taxon>
    </lineage>
</organism>
<dbReference type="AlphaFoldDB" id="A0A5K0XNZ3"/>
<dbReference type="EMBL" id="LR721776">
    <property type="protein sequence ID" value="VVV66533.1"/>
    <property type="molecule type" value="Genomic_DNA"/>
</dbReference>
<name>A0A5K0XNZ3_9MAGN</name>
<gene>
    <name evidence="2" type="ORF">NYM_LOCUS6759</name>
</gene>
<sequence>MSLAAAKKSLAADDMSSQAARLDSPLATNYYDSEDATSGGSRTPETNALLEKLPLQPSDTGLRDINTGRNAVGVLAREFEHRKKTFEDDVNFLGDLKSNQSDSGMNPDDELRKLKMRFATWKKDYKARLRETKLMLQKMGNADGEKLRRKWWGKKSAWVM</sequence>
<accession>A0A5K0XNZ3</accession>
<proteinExistence type="predicted"/>
<evidence type="ECO:0000256" key="1">
    <source>
        <dbReference type="SAM" id="MobiDB-lite"/>
    </source>
</evidence>